<evidence type="ECO:0008006" key="5">
    <source>
        <dbReference type="Google" id="ProtNLM"/>
    </source>
</evidence>
<evidence type="ECO:0000313" key="4">
    <source>
        <dbReference type="Proteomes" id="UP000286680"/>
    </source>
</evidence>
<feature type="chain" id="PRO_5041672089" description="Pentapeptide MXKDX repeat protein" evidence="2">
    <location>
        <begin position="35"/>
        <end position="160"/>
    </location>
</feature>
<keyword evidence="2" id="KW-0732">Signal</keyword>
<comment type="caution">
    <text evidence="3">The sequence shown here is derived from an EMBL/GenBank/DDBJ whole genome shotgun (WGS) entry which is preliminary data.</text>
</comment>
<gene>
    <name evidence="3" type="ORF">CWE23_07560</name>
</gene>
<reference evidence="4" key="1">
    <citation type="journal article" date="2018" name="Front. Microbiol.">
        <title>Genome-Based Analysis Reveals the Taxonomy and Diversity of the Family Idiomarinaceae.</title>
        <authorList>
            <person name="Liu Y."/>
            <person name="Lai Q."/>
            <person name="Shao Z."/>
        </authorList>
    </citation>
    <scope>NUCLEOTIDE SEQUENCE [LARGE SCALE GENOMIC DNA]</scope>
    <source>
        <strain evidence="4">SN-14</strain>
    </source>
</reference>
<dbReference type="EMBL" id="PIPS01000002">
    <property type="protein sequence ID" value="RUO43208.1"/>
    <property type="molecule type" value="Genomic_DNA"/>
</dbReference>
<evidence type="ECO:0000313" key="3">
    <source>
        <dbReference type="EMBL" id="RUO43208.1"/>
    </source>
</evidence>
<feature type="signal peptide" evidence="2">
    <location>
        <begin position="1"/>
        <end position="34"/>
    </location>
</feature>
<organism evidence="3 4">
    <name type="scientific">Idiomarina aquatica</name>
    <dbReference type="NCBI Taxonomy" id="1327752"/>
    <lineage>
        <taxon>Bacteria</taxon>
        <taxon>Pseudomonadati</taxon>
        <taxon>Pseudomonadota</taxon>
        <taxon>Gammaproteobacteria</taxon>
        <taxon>Alteromonadales</taxon>
        <taxon>Idiomarinaceae</taxon>
        <taxon>Idiomarina</taxon>
    </lineage>
</organism>
<accession>A0AA94JCZ6</accession>
<dbReference type="Proteomes" id="UP000286680">
    <property type="component" value="Unassembled WGS sequence"/>
</dbReference>
<feature type="region of interest" description="Disordered" evidence="1">
    <location>
        <begin position="68"/>
        <end position="87"/>
    </location>
</feature>
<sequence>MKPIQFGHNQEGNRMKKVLSALTITALMASPVFADAQHKHADDKKGSMSGMMHHEKMTSMNEHMQEMREAMEKIKSESDPKKRKKLMEEHMKSMQKGMQMMNHGMDKGMNKGEHKKGDKAEQMGKENMMNKMKMMEHRMDMMQMMMEQIMEHQSEEKKEM</sequence>
<keyword evidence="4" id="KW-1185">Reference proteome</keyword>
<name>A0AA94JCZ6_9GAMM</name>
<proteinExistence type="predicted"/>
<dbReference type="AlphaFoldDB" id="A0AA94JCZ6"/>
<evidence type="ECO:0000256" key="2">
    <source>
        <dbReference type="SAM" id="SignalP"/>
    </source>
</evidence>
<evidence type="ECO:0000256" key="1">
    <source>
        <dbReference type="SAM" id="MobiDB-lite"/>
    </source>
</evidence>
<protein>
    <recommendedName>
        <fullName evidence="5">Pentapeptide MXKDX repeat protein</fullName>
    </recommendedName>
</protein>